<evidence type="ECO:0000256" key="3">
    <source>
        <dbReference type="RuleBase" id="RU000383"/>
    </source>
</evidence>
<dbReference type="InterPro" id="IPR006671">
    <property type="entry name" value="Cyclin_N"/>
</dbReference>
<dbReference type="CDD" id="cd00043">
    <property type="entry name" value="CYCLIN_SF"/>
    <property type="match status" value="2"/>
</dbReference>
<dbReference type="AlphaFoldDB" id="A0A6A7BV11"/>
<dbReference type="PANTHER" id="PTHR11618">
    <property type="entry name" value="TRANSCRIPTION INITIATION FACTOR IIB-RELATED"/>
    <property type="match status" value="1"/>
</dbReference>
<dbReference type="EMBL" id="MU005998">
    <property type="protein sequence ID" value="KAF2859044.1"/>
    <property type="molecule type" value="Genomic_DNA"/>
</dbReference>
<dbReference type="InterPro" id="IPR036915">
    <property type="entry name" value="Cyclin-like_sf"/>
</dbReference>
<gene>
    <name evidence="5" type="ORF">K470DRAFT_265551</name>
</gene>
<comment type="similarity">
    <text evidence="3">Belongs to the cyclin family.</text>
</comment>
<keyword evidence="3" id="KW-0195">Cyclin</keyword>
<evidence type="ECO:0000256" key="1">
    <source>
        <dbReference type="ARBA" id="ARBA00023015"/>
    </source>
</evidence>
<dbReference type="GO" id="GO:0017025">
    <property type="term" value="F:TBP-class protein binding"/>
    <property type="evidence" value="ECO:0007669"/>
    <property type="project" value="InterPro"/>
</dbReference>
<keyword evidence="6" id="KW-1185">Reference proteome</keyword>
<dbReference type="SMART" id="SM00385">
    <property type="entry name" value="CYCLIN"/>
    <property type="match status" value="3"/>
</dbReference>
<dbReference type="GO" id="GO:0070897">
    <property type="term" value="P:transcription preinitiation complex assembly"/>
    <property type="evidence" value="ECO:0007669"/>
    <property type="project" value="InterPro"/>
</dbReference>
<keyword evidence="2" id="KW-0804">Transcription</keyword>
<dbReference type="PANTHER" id="PTHR11618:SF13">
    <property type="entry name" value="TRANSCRIPTION INITIATION FACTOR IIB"/>
    <property type="match status" value="1"/>
</dbReference>
<protein>
    <recommendedName>
        <fullName evidence="4">Cyclin-like domain-containing protein</fullName>
    </recommendedName>
</protein>
<dbReference type="InterPro" id="IPR000812">
    <property type="entry name" value="TFIIB"/>
</dbReference>
<dbReference type="InterPro" id="IPR013763">
    <property type="entry name" value="Cyclin-like_dom"/>
</dbReference>
<feature type="domain" description="Cyclin-like" evidence="4">
    <location>
        <begin position="50"/>
        <end position="132"/>
    </location>
</feature>
<dbReference type="InterPro" id="IPR013150">
    <property type="entry name" value="TFIIB_cyclin"/>
</dbReference>
<evidence type="ECO:0000259" key="4">
    <source>
        <dbReference type="SMART" id="SM00385"/>
    </source>
</evidence>
<dbReference type="Gene3D" id="1.10.472.170">
    <property type="match status" value="1"/>
</dbReference>
<dbReference type="GO" id="GO:0005634">
    <property type="term" value="C:nucleus"/>
    <property type="evidence" value="ECO:0007669"/>
    <property type="project" value="TreeGrafter"/>
</dbReference>
<organism evidence="5 6">
    <name type="scientific">Piedraia hortae CBS 480.64</name>
    <dbReference type="NCBI Taxonomy" id="1314780"/>
    <lineage>
        <taxon>Eukaryota</taxon>
        <taxon>Fungi</taxon>
        <taxon>Dikarya</taxon>
        <taxon>Ascomycota</taxon>
        <taxon>Pezizomycotina</taxon>
        <taxon>Dothideomycetes</taxon>
        <taxon>Dothideomycetidae</taxon>
        <taxon>Capnodiales</taxon>
        <taxon>Piedraiaceae</taxon>
        <taxon>Piedraia</taxon>
    </lineage>
</organism>
<feature type="domain" description="Cyclin-like" evidence="4">
    <location>
        <begin position="244"/>
        <end position="325"/>
    </location>
</feature>
<reference evidence="5" key="1">
    <citation type="journal article" date="2020" name="Stud. Mycol.">
        <title>101 Dothideomycetes genomes: a test case for predicting lifestyles and emergence of pathogens.</title>
        <authorList>
            <person name="Haridas S."/>
            <person name="Albert R."/>
            <person name="Binder M."/>
            <person name="Bloem J."/>
            <person name="Labutti K."/>
            <person name="Salamov A."/>
            <person name="Andreopoulos B."/>
            <person name="Baker S."/>
            <person name="Barry K."/>
            <person name="Bills G."/>
            <person name="Bluhm B."/>
            <person name="Cannon C."/>
            <person name="Castanera R."/>
            <person name="Culley D."/>
            <person name="Daum C."/>
            <person name="Ezra D."/>
            <person name="Gonzalez J."/>
            <person name="Henrissat B."/>
            <person name="Kuo A."/>
            <person name="Liang C."/>
            <person name="Lipzen A."/>
            <person name="Lutzoni F."/>
            <person name="Magnuson J."/>
            <person name="Mondo S."/>
            <person name="Nolan M."/>
            <person name="Ohm R."/>
            <person name="Pangilinan J."/>
            <person name="Park H.-J."/>
            <person name="Ramirez L."/>
            <person name="Alfaro M."/>
            <person name="Sun H."/>
            <person name="Tritt A."/>
            <person name="Yoshinaga Y."/>
            <person name="Zwiers L.-H."/>
            <person name="Turgeon B."/>
            <person name="Goodwin S."/>
            <person name="Spatafora J."/>
            <person name="Crous P."/>
            <person name="Grigoriev I."/>
        </authorList>
    </citation>
    <scope>NUCLEOTIDE SEQUENCE</scope>
    <source>
        <strain evidence="5">CBS 480.64</strain>
    </source>
</reference>
<dbReference type="Gene3D" id="1.10.472.10">
    <property type="entry name" value="Cyclin-like"/>
    <property type="match status" value="2"/>
</dbReference>
<name>A0A6A7BV11_9PEZI</name>
<sequence length="349" mass="38004">MSEQQPISILSEDVAASGEVTKSRVAEVRPNTNNTATPEGVPNATQAGYAQIEHLKRVMRLSDQRVAKSKELFDKALKTLKIQGKSPEGVASAAVILTLRQTGDGRTQLKLEKLVTNVTHVHLRQSIMLLRDVAVEQGEIDPEKLASAHDKLTRQAQVMKLSRDVLPLAMDLYSRAAESSAFKSKKTELITASALILAASNLEAGFTQPHLEKASGLKPKALRACVTMLEEVTGTKRQSRNEPSLCRRYCETLELSQLTTQVAVHLAERVKEVDMGGRRPSACALALVYIASFLMDELLSISQLTGLDGAPSASTIKDAYNALRPGLDTFMTDIEVETVNNVRDLADSI</sequence>
<evidence type="ECO:0000256" key="2">
    <source>
        <dbReference type="ARBA" id="ARBA00023163"/>
    </source>
</evidence>
<accession>A0A6A7BV11</accession>
<dbReference type="Pfam" id="PF00134">
    <property type="entry name" value="Cyclin_N"/>
    <property type="match status" value="1"/>
</dbReference>
<dbReference type="GO" id="GO:0097550">
    <property type="term" value="C:transcription preinitiation complex"/>
    <property type="evidence" value="ECO:0007669"/>
    <property type="project" value="TreeGrafter"/>
</dbReference>
<dbReference type="Pfam" id="PF00382">
    <property type="entry name" value="TFIIB"/>
    <property type="match status" value="1"/>
</dbReference>
<dbReference type="Proteomes" id="UP000799421">
    <property type="component" value="Unassembled WGS sequence"/>
</dbReference>
<dbReference type="SUPFAM" id="SSF47954">
    <property type="entry name" value="Cyclin-like"/>
    <property type="match status" value="3"/>
</dbReference>
<keyword evidence="1" id="KW-0805">Transcription regulation</keyword>
<evidence type="ECO:0000313" key="6">
    <source>
        <dbReference type="Proteomes" id="UP000799421"/>
    </source>
</evidence>
<proteinExistence type="inferred from homology"/>
<evidence type="ECO:0000313" key="5">
    <source>
        <dbReference type="EMBL" id="KAF2859044.1"/>
    </source>
</evidence>
<feature type="domain" description="Cyclin-like" evidence="4">
    <location>
        <begin position="150"/>
        <end position="231"/>
    </location>
</feature>